<gene>
    <name evidence="12" type="primary">nhaK_1</name>
    <name evidence="12" type="ORF">GJW-30_1_01902</name>
</gene>
<feature type="transmembrane region" description="Helical" evidence="10">
    <location>
        <begin position="182"/>
        <end position="202"/>
    </location>
</feature>
<feature type="transmembrane region" description="Helical" evidence="10">
    <location>
        <begin position="80"/>
        <end position="107"/>
    </location>
</feature>
<reference evidence="12 13" key="1">
    <citation type="submission" date="2015-08" db="EMBL/GenBank/DDBJ databases">
        <title>Investigation of the bacterial diversity of lava forest soil.</title>
        <authorList>
            <person name="Lee J.S."/>
        </authorList>
    </citation>
    <scope>NUCLEOTIDE SEQUENCE [LARGE SCALE GENOMIC DNA]</scope>
    <source>
        <strain evidence="12 13">GJW-30</strain>
    </source>
</reference>
<feature type="transmembrane region" description="Helical" evidence="10">
    <location>
        <begin position="214"/>
        <end position="233"/>
    </location>
</feature>
<evidence type="ECO:0000313" key="13">
    <source>
        <dbReference type="Proteomes" id="UP000236884"/>
    </source>
</evidence>
<dbReference type="GO" id="GO:0098719">
    <property type="term" value="P:sodium ion import across plasma membrane"/>
    <property type="evidence" value="ECO:0007669"/>
    <property type="project" value="TreeGrafter"/>
</dbReference>
<evidence type="ECO:0000256" key="8">
    <source>
        <dbReference type="ARBA" id="ARBA00023136"/>
    </source>
</evidence>
<evidence type="ECO:0000256" key="2">
    <source>
        <dbReference type="ARBA" id="ARBA00022448"/>
    </source>
</evidence>
<dbReference type="InterPro" id="IPR018422">
    <property type="entry name" value="Cation/H_exchanger_CPA1"/>
</dbReference>
<evidence type="ECO:0000256" key="4">
    <source>
        <dbReference type="ARBA" id="ARBA00022692"/>
    </source>
</evidence>
<evidence type="ECO:0000256" key="7">
    <source>
        <dbReference type="ARBA" id="ARBA00023065"/>
    </source>
</evidence>
<dbReference type="PANTHER" id="PTHR10110:SF86">
    <property type="entry name" value="SODIUM_HYDROGEN EXCHANGER 7"/>
    <property type="match status" value="1"/>
</dbReference>
<keyword evidence="3" id="KW-1003">Cell membrane</keyword>
<keyword evidence="10" id="KW-0997">Cell inner membrane</keyword>
<feature type="transmembrane region" description="Helical" evidence="10">
    <location>
        <begin position="392"/>
        <end position="415"/>
    </location>
</feature>
<evidence type="ECO:0000256" key="3">
    <source>
        <dbReference type="ARBA" id="ARBA00022475"/>
    </source>
</evidence>
<dbReference type="KEGG" id="vgo:GJW-30_1_01902"/>
<dbReference type="EMBL" id="AP014946">
    <property type="protein sequence ID" value="BAT59370.1"/>
    <property type="molecule type" value="Genomic_DNA"/>
</dbReference>
<evidence type="ECO:0000256" key="6">
    <source>
        <dbReference type="ARBA" id="ARBA00023053"/>
    </source>
</evidence>
<comment type="subcellular location">
    <subcellularLocation>
        <location evidence="10">Cell inner membrane</location>
        <topology evidence="10">Multi-pass membrane protein</topology>
    </subcellularLocation>
    <subcellularLocation>
        <location evidence="1">Cell membrane</location>
        <topology evidence="1">Multi-pass membrane protein</topology>
    </subcellularLocation>
</comment>
<evidence type="ECO:0000256" key="10">
    <source>
        <dbReference type="RuleBase" id="RU366002"/>
    </source>
</evidence>
<feature type="transmembrane region" description="Helical" evidence="10">
    <location>
        <begin position="113"/>
        <end position="135"/>
    </location>
</feature>
<dbReference type="GO" id="GO:0051453">
    <property type="term" value="P:regulation of intracellular pH"/>
    <property type="evidence" value="ECO:0007669"/>
    <property type="project" value="TreeGrafter"/>
</dbReference>
<protein>
    <submittedName>
        <fullName evidence="12">Sodium, potassium, lithium and rubidium/H(+) antiporter</fullName>
    </submittedName>
</protein>
<dbReference type="PANTHER" id="PTHR10110">
    <property type="entry name" value="SODIUM/HYDROGEN EXCHANGER"/>
    <property type="match status" value="1"/>
</dbReference>
<feature type="transmembrane region" description="Helical" evidence="10">
    <location>
        <begin position="6"/>
        <end position="23"/>
    </location>
</feature>
<evidence type="ECO:0000256" key="9">
    <source>
        <dbReference type="ARBA" id="ARBA00023201"/>
    </source>
</evidence>
<comment type="similarity">
    <text evidence="10">Belongs to the monovalent cation:proton antiporter 1 (CPA1) transporter (TC 2.A.36) family.</text>
</comment>
<dbReference type="AlphaFoldDB" id="A0A0S3PTS7"/>
<accession>A0A0S3PTS7</accession>
<feature type="transmembrane region" description="Helical" evidence="10">
    <location>
        <begin position="354"/>
        <end position="380"/>
    </location>
</feature>
<evidence type="ECO:0000259" key="11">
    <source>
        <dbReference type="Pfam" id="PF00999"/>
    </source>
</evidence>
<dbReference type="InterPro" id="IPR006153">
    <property type="entry name" value="Cation/H_exchanger_TM"/>
</dbReference>
<sequence>MHTAELVLQLLFAVAVSGLLVRLTRIPAPFVQIALGAALAWPQLGGIHVMLDPELFLLLFIPPLLFIDGLNAPKRELRELWLPIGSLAFGLVFFTIAVVGPLLHWLIPALPLPVAYALAAVLSPTDAVAVSSLIDRAKMPPRLMHLLEGEALLNDASGLVVFRFAIAAALTGTFVLKSTYGPFVLVAAGGALAGLVTLVVLAQAQRFLAKLGDIAPEVQVLVNLLLPFAAYIVAEQFHASGIIAAVTAGLLFRWSGMYKHIGLAAGIQSNIVSGTIAFVFNGMVFLLLGLQLPDIIRKVPPEIASRHAWLEPLAVIVALTIGLLIVRFVFVMGNAKIRYIAVRLRGRVASRMPLFAAFALSIGGVRGAVTLAGVMSIPLLLPNGAPFPGRDLAIFLAAGVIICSLVIAALVLPFITSKLTLPSDNPLETEERAARIAAASAAIATIQERAGGLAASEELATAAAERLIASYRLRIAAAEDGNAQQDEARTLSRLEDDLRLAAIASERLAVRELFVKRKIGDETVNRLMSDLAMTEATLRKFRGANTKA</sequence>
<keyword evidence="4 10" id="KW-0812">Transmembrane</keyword>
<evidence type="ECO:0000256" key="5">
    <source>
        <dbReference type="ARBA" id="ARBA00022989"/>
    </source>
</evidence>
<keyword evidence="5 10" id="KW-1133">Transmembrane helix</keyword>
<organism evidence="12 13">
    <name type="scientific">Variibacter gotjawalensis</name>
    <dbReference type="NCBI Taxonomy" id="1333996"/>
    <lineage>
        <taxon>Bacteria</taxon>
        <taxon>Pseudomonadati</taxon>
        <taxon>Pseudomonadota</taxon>
        <taxon>Alphaproteobacteria</taxon>
        <taxon>Hyphomicrobiales</taxon>
        <taxon>Nitrobacteraceae</taxon>
        <taxon>Variibacter</taxon>
    </lineage>
</organism>
<feature type="transmembrane region" description="Helical" evidence="10">
    <location>
        <begin position="239"/>
        <end position="258"/>
    </location>
</feature>
<evidence type="ECO:0000313" key="12">
    <source>
        <dbReference type="EMBL" id="BAT59370.1"/>
    </source>
</evidence>
<dbReference type="Proteomes" id="UP000236884">
    <property type="component" value="Chromosome"/>
</dbReference>
<dbReference type="NCBIfam" id="TIGR00831">
    <property type="entry name" value="a_cpa1"/>
    <property type="match status" value="1"/>
</dbReference>
<feature type="domain" description="Cation/H+ exchanger transmembrane" evidence="11">
    <location>
        <begin position="13"/>
        <end position="416"/>
    </location>
</feature>
<keyword evidence="6 10" id="KW-0915">Sodium</keyword>
<feature type="transmembrane region" description="Helical" evidence="10">
    <location>
        <begin position="55"/>
        <end position="73"/>
    </location>
</feature>
<keyword evidence="13" id="KW-1185">Reference proteome</keyword>
<proteinExistence type="inferred from homology"/>
<dbReference type="Pfam" id="PF00999">
    <property type="entry name" value="Na_H_Exchanger"/>
    <property type="match status" value="1"/>
</dbReference>
<feature type="transmembrane region" description="Helical" evidence="10">
    <location>
        <begin position="312"/>
        <end position="333"/>
    </location>
</feature>
<feature type="transmembrane region" description="Helical" evidence="10">
    <location>
        <begin position="156"/>
        <end position="176"/>
    </location>
</feature>
<keyword evidence="8 10" id="KW-0472">Membrane</keyword>
<dbReference type="GO" id="GO:0015386">
    <property type="term" value="F:potassium:proton antiporter activity"/>
    <property type="evidence" value="ECO:0007669"/>
    <property type="project" value="TreeGrafter"/>
</dbReference>
<dbReference type="GO" id="GO:0015385">
    <property type="term" value="F:sodium:proton antiporter activity"/>
    <property type="evidence" value="ECO:0007669"/>
    <property type="project" value="InterPro"/>
</dbReference>
<comment type="function">
    <text evidence="10">Na(+)/H(+) antiporter that extrudes sodium in exchange for external protons.</text>
</comment>
<keyword evidence="7 10" id="KW-0406">Ion transport</keyword>
<dbReference type="Gene3D" id="6.10.140.1330">
    <property type="match status" value="1"/>
</dbReference>
<keyword evidence="10" id="KW-0050">Antiport</keyword>
<name>A0A0S3PTS7_9BRAD</name>
<dbReference type="GO" id="GO:0005886">
    <property type="term" value="C:plasma membrane"/>
    <property type="evidence" value="ECO:0007669"/>
    <property type="project" value="UniProtKB-SubCell"/>
</dbReference>
<dbReference type="OrthoDB" id="9809206at2"/>
<feature type="transmembrane region" description="Helical" evidence="10">
    <location>
        <begin position="270"/>
        <end position="292"/>
    </location>
</feature>
<keyword evidence="9 10" id="KW-0739">Sodium transport</keyword>
<dbReference type="RefSeq" id="WP_096354636.1">
    <property type="nucleotide sequence ID" value="NZ_AP014946.1"/>
</dbReference>
<dbReference type="InterPro" id="IPR004705">
    <property type="entry name" value="Cation/H_exchanger_CPA1_bac"/>
</dbReference>
<keyword evidence="2 10" id="KW-0813">Transport</keyword>
<evidence type="ECO:0000256" key="1">
    <source>
        <dbReference type="ARBA" id="ARBA00004651"/>
    </source>
</evidence>